<dbReference type="PANTHER" id="PTHR33885:SF3">
    <property type="entry name" value="PHAGE SHOCK PROTEIN C"/>
    <property type="match status" value="1"/>
</dbReference>
<gene>
    <name evidence="9" type="ORF">SAMN05421879_11151</name>
</gene>
<feature type="compositionally biased region" description="Low complexity" evidence="6">
    <location>
        <begin position="27"/>
        <end position="40"/>
    </location>
</feature>
<evidence type="ECO:0000256" key="2">
    <source>
        <dbReference type="ARBA" id="ARBA00022475"/>
    </source>
</evidence>
<feature type="domain" description="Phage shock protein PspC N-terminal" evidence="8">
    <location>
        <begin position="61"/>
        <end position="116"/>
    </location>
</feature>
<dbReference type="InterPro" id="IPR007168">
    <property type="entry name" value="Phageshock_PspC_N"/>
</dbReference>
<dbReference type="GO" id="GO:0005886">
    <property type="term" value="C:plasma membrane"/>
    <property type="evidence" value="ECO:0007669"/>
    <property type="project" value="UniProtKB-SubCell"/>
</dbReference>
<proteinExistence type="predicted"/>
<evidence type="ECO:0000256" key="4">
    <source>
        <dbReference type="ARBA" id="ARBA00022989"/>
    </source>
</evidence>
<evidence type="ECO:0000256" key="1">
    <source>
        <dbReference type="ARBA" id="ARBA00004162"/>
    </source>
</evidence>
<dbReference type="InterPro" id="IPR052027">
    <property type="entry name" value="PspC"/>
</dbReference>
<dbReference type="EMBL" id="OBQK01000011">
    <property type="protein sequence ID" value="SOC57223.1"/>
    <property type="molecule type" value="Genomic_DNA"/>
</dbReference>
<reference evidence="10" key="1">
    <citation type="submission" date="2017-08" db="EMBL/GenBank/DDBJ databases">
        <authorList>
            <person name="Varghese N."/>
            <person name="Submissions S."/>
        </authorList>
    </citation>
    <scope>NUCLEOTIDE SEQUENCE [LARGE SCALE GENOMIC DNA]</scope>
    <source>
        <strain evidence="10">USBA17B2</strain>
    </source>
</reference>
<keyword evidence="3 7" id="KW-0812">Transmembrane</keyword>
<keyword evidence="5 7" id="KW-0472">Membrane</keyword>
<dbReference type="PANTHER" id="PTHR33885">
    <property type="entry name" value="PHAGE SHOCK PROTEIN C"/>
    <property type="match status" value="1"/>
</dbReference>
<evidence type="ECO:0000313" key="9">
    <source>
        <dbReference type="EMBL" id="SOC57223.1"/>
    </source>
</evidence>
<protein>
    <submittedName>
        <fullName evidence="9">Phage shock protein C (PspC) family protein</fullName>
    </submittedName>
</protein>
<feature type="transmembrane region" description="Helical" evidence="7">
    <location>
        <begin position="135"/>
        <end position="153"/>
    </location>
</feature>
<evidence type="ECO:0000256" key="5">
    <source>
        <dbReference type="ARBA" id="ARBA00023136"/>
    </source>
</evidence>
<evidence type="ECO:0000256" key="3">
    <source>
        <dbReference type="ARBA" id="ARBA00022692"/>
    </source>
</evidence>
<keyword evidence="4 7" id="KW-1133">Transmembrane helix</keyword>
<evidence type="ECO:0000256" key="6">
    <source>
        <dbReference type="SAM" id="MobiDB-lite"/>
    </source>
</evidence>
<evidence type="ECO:0000256" key="7">
    <source>
        <dbReference type="SAM" id="Phobius"/>
    </source>
</evidence>
<dbReference type="Pfam" id="PF04024">
    <property type="entry name" value="PspC"/>
    <property type="match status" value="1"/>
</dbReference>
<sequence>MNEHTPPTSAPGTVDDVWGVQRPPVLNPAVGPTPTGNPVGPAGPGGSSTLDRGFAVLQKAPLRRDSVNGVVGGVCAGVARRLDVSPTAIRVAAVALALFFGVGIGAYLLAWAVLPDQGGRTHAEQAVRGGRPRSLVILALGLFAALGIVSWVFDSWPLMIVAAVVAFVVLKKKGHFSTHTHG</sequence>
<feature type="region of interest" description="Disordered" evidence="6">
    <location>
        <begin position="1"/>
        <end position="45"/>
    </location>
</feature>
<keyword evidence="2" id="KW-1003">Cell membrane</keyword>
<organism evidence="9 10">
    <name type="scientific">Ornithinimicrobium cerasi</name>
    <dbReference type="NCBI Taxonomy" id="2248773"/>
    <lineage>
        <taxon>Bacteria</taxon>
        <taxon>Bacillati</taxon>
        <taxon>Actinomycetota</taxon>
        <taxon>Actinomycetes</taxon>
        <taxon>Micrococcales</taxon>
        <taxon>Ornithinimicrobiaceae</taxon>
        <taxon>Ornithinimicrobium</taxon>
    </lineage>
</organism>
<accession>A0A285VTE5</accession>
<comment type="subcellular location">
    <subcellularLocation>
        <location evidence="1">Cell membrane</location>
        <topology evidence="1">Single-pass membrane protein</topology>
    </subcellularLocation>
</comment>
<feature type="transmembrane region" description="Helical" evidence="7">
    <location>
        <begin position="91"/>
        <end position="114"/>
    </location>
</feature>
<name>A0A285VTE5_9MICO</name>
<keyword evidence="10" id="KW-1185">Reference proteome</keyword>
<dbReference type="RefSeq" id="WP_097188918.1">
    <property type="nucleotide sequence ID" value="NZ_OBQK01000011.1"/>
</dbReference>
<feature type="compositionally biased region" description="Polar residues" evidence="6">
    <location>
        <begin position="1"/>
        <end position="11"/>
    </location>
</feature>
<dbReference type="Proteomes" id="UP000219688">
    <property type="component" value="Unassembled WGS sequence"/>
</dbReference>
<dbReference type="AlphaFoldDB" id="A0A285VTE5"/>
<evidence type="ECO:0000259" key="8">
    <source>
        <dbReference type="Pfam" id="PF04024"/>
    </source>
</evidence>
<evidence type="ECO:0000313" key="10">
    <source>
        <dbReference type="Proteomes" id="UP000219688"/>
    </source>
</evidence>